<dbReference type="AlphaFoldDB" id="C9W1Q8"/>
<evidence type="ECO:0000256" key="2">
    <source>
        <dbReference type="ARBA" id="ARBA00022525"/>
    </source>
</evidence>
<feature type="chain" id="PRO_5003003646" evidence="3">
    <location>
        <begin position="24"/>
        <end position="120"/>
    </location>
</feature>
<reference evidence="5" key="1">
    <citation type="journal article" date="2010" name="BMC Genomics">
        <title>An insight into the sialotranscriptome of the brown dog tick, Rhipicephalus sanguineus.</title>
        <authorList>
            <person name="Anatriello E."/>
            <person name="Ribeiro J.M."/>
            <person name="de Miranda-Santos I.K."/>
            <person name="Brandao L.G."/>
            <person name="Anderson J.M."/>
            <person name="Valenzuela J.G."/>
            <person name="Maruyama S.R."/>
            <person name="Silva J.S."/>
            <person name="Ferreira B.R."/>
        </authorList>
    </citation>
    <scope>NUCLEOTIDE SEQUENCE</scope>
    <source>
        <tissue evidence="5">Salivary glands</tissue>
    </source>
</reference>
<keyword evidence="3" id="KW-0732">Signal</keyword>
<comment type="subcellular location">
    <subcellularLocation>
        <location evidence="1">Secreted</location>
    </subcellularLocation>
</comment>
<evidence type="ECO:0000256" key="1">
    <source>
        <dbReference type="ARBA" id="ARBA00004613"/>
    </source>
</evidence>
<accession>C9W1Q8</accession>
<evidence type="ECO:0000259" key="4">
    <source>
        <dbReference type="SMART" id="SM01318"/>
    </source>
</evidence>
<reference evidence="5" key="2">
    <citation type="journal article" date="2013" name="Ticks Tick Borne Dis.">
        <title>Proteome of Rhipicephalus sanguineus tick saliva induced by the secretagogues pilocarpine and dopamine.</title>
        <authorList>
            <person name="Oliveira C.J."/>
            <person name="Anatriello E."/>
            <person name="de Miranda-Santos I.K."/>
            <person name="Francischetti I.M."/>
            <person name="Sa-Nunes A."/>
            <person name="Ferreira B.R."/>
            <person name="Ribeiro J.M."/>
        </authorList>
    </citation>
    <scope>NUCLEOTIDE SEQUENCE</scope>
    <source>
        <tissue evidence="5">Salivary glands</tissue>
    </source>
</reference>
<dbReference type="EMBL" id="EZ406210">
    <property type="protein sequence ID" value="ACX54005.1"/>
    <property type="molecule type" value="mRNA"/>
</dbReference>
<organism evidence="5">
    <name type="scientific">Rhipicephalus sanguineus</name>
    <name type="common">Brown dog tick</name>
    <name type="synonym">Ixodes sanguineus</name>
    <dbReference type="NCBI Taxonomy" id="34632"/>
    <lineage>
        <taxon>Eukaryota</taxon>
        <taxon>Metazoa</taxon>
        <taxon>Ecdysozoa</taxon>
        <taxon>Arthropoda</taxon>
        <taxon>Chelicerata</taxon>
        <taxon>Arachnida</taxon>
        <taxon>Acari</taxon>
        <taxon>Parasitiformes</taxon>
        <taxon>Ixodida</taxon>
        <taxon>Ixodoidea</taxon>
        <taxon>Ixodidae</taxon>
        <taxon>Rhipicephalinae</taxon>
        <taxon>Rhipicephalus</taxon>
        <taxon>Rhipicephalus</taxon>
    </lineage>
</organism>
<dbReference type="InterPro" id="IPR029277">
    <property type="entry name" value="SVWC_dom"/>
</dbReference>
<evidence type="ECO:0000313" key="5">
    <source>
        <dbReference type="EMBL" id="ACX54005.1"/>
    </source>
</evidence>
<protein>
    <submittedName>
        <fullName evidence="5">Putative secreted salivary protein</fullName>
    </submittedName>
</protein>
<keyword evidence="2" id="KW-0964">Secreted</keyword>
<evidence type="ECO:0000256" key="3">
    <source>
        <dbReference type="SAM" id="SignalP"/>
    </source>
</evidence>
<name>C9W1Q8_RHISA</name>
<feature type="domain" description="Single" evidence="4">
    <location>
        <begin position="42"/>
        <end position="111"/>
    </location>
</feature>
<proteinExistence type="evidence at transcript level"/>
<dbReference type="SMART" id="SM01318">
    <property type="entry name" value="SVWC"/>
    <property type="match status" value="1"/>
</dbReference>
<sequence>MTRKLWQLGLLGVTFITVQYMLCITKCANVTKVPCSTINDSCIYNVNETVKNGYDVLWKPPNCTQWVCNASAGEFSVHGCGETAANHPYLALPMLDGDCYWPKCCNMTAHRECSNASAGA</sequence>
<dbReference type="GO" id="GO:0005576">
    <property type="term" value="C:extracellular region"/>
    <property type="evidence" value="ECO:0007669"/>
    <property type="project" value="UniProtKB-SubCell"/>
</dbReference>
<feature type="signal peptide" evidence="3">
    <location>
        <begin position="1"/>
        <end position="23"/>
    </location>
</feature>